<name>A0AAD6LVW7_9ROSI</name>
<dbReference type="PANTHER" id="PTHR21726:SF57">
    <property type="entry name" value="SERINE-RICH ADHESIN FOR PLATELETS-LIKE PROTEIN"/>
    <property type="match status" value="1"/>
</dbReference>
<sequence>MSDNRMEVERKRTKGGFFHLFDWNGKSRKKLFVNNYEFPEGLKQGKENVEKMAKPRLHMTELDDRRANSSNRGSREFSCASSVTSDEGCGTRAPGAVARLMGLDLCLHQMLLSPLLP</sequence>
<evidence type="ECO:0000256" key="1">
    <source>
        <dbReference type="SAM" id="MobiDB-lite"/>
    </source>
</evidence>
<dbReference type="Pfam" id="PF14383">
    <property type="entry name" value="VARLMGL"/>
    <property type="match status" value="1"/>
</dbReference>
<evidence type="ECO:0000313" key="3">
    <source>
        <dbReference type="EMBL" id="KAJ6974005.1"/>
    </source>
</evidence>
<dbReference type="Proteomes" id="UP001164929">
    <property type="component" value="Chromosome 13"/>
</dbReference>
<dbReference type="AlphaFoldDB" id="A0AAD6LVW7"/>
<gene>
    <name evidence="3" type="ORF">NC653_030150</name>
</gene>
<comment type="caution">
    <text evidence="3">The sequence shown here is derived from an EMBL/GenBank/DDBJ whole genome shotgun (WGS) entry which is preliminary data.</text>
</comment>
<dbReference type="InterPro" id="IPR032795">
    <property type="entry name" value="DUF3741-assoc"/>
</dbReference>
<feature type="region of interest" description="Disordered" evidence="1">
    <location>
        <begin position="63"/>
        <end position="90"/>
    </location>
</feature>
<dbReference type="PANTHER" id="PTHR21726">
    <property type="entry name" value="PHOSPHATIDYLINOSITOL N-ACETYLGLUCOSAMINYLTRANSFERASE SUBUNIT P DOWN SYNDROME CRITICAL REGION PROTEIN 5 -RELATED"/>
    <property type="match status" value="1"/>
</dbReference>
<feature type="domain" description="DUF3741" evidence="2">
    <location>
        <begin position="81"/>
        <end position="105"/>
    </location>
</feature>
<protein>
    <recommendedName>
        <fullName evidence="2">DUF3741 domain-containing protein</fullName>
    </recommendedName>
</protein>
<keyword evidence="4" id="KW-1185">Reference proteome</keyword>
<dbReference type="EMBL" id="JAQIZT010000013">
    <property type="protein sequence ID" value="KAJ6974005.1"/>
    <property type="molecule type" value="Genomic_DNA"/>
</dbReference>
<reference evidence="3" key="1">
    <citation type="journal article" date="2023" name="Mol. Ecol. Resour.">
        <title>Chromosome-level genome assembly of a triploid poplar Populus alba 'Berolinensis'.</title>
        <authorList>
            <person name="Chen S."/>
            <person name="Yu Y."/>
            <person name="Wang X."/>
            <person name="Wang S."/>
            <person name="Zhang T."/>
            <person name="Zhou Y."/>
            <person name="He R."/>
            <person name="Meng N."/>
            <person name="Wang Y."/>
            <person name="Liu W."/>
            <person name="Liu Z."/>
            <person name="Liu J."/>
            <person name="Guo Q."/>
            <person name="Huang H."/>
            <person name="Sederoff R.R."/>
            <person name="Wang G."/>
            <person name="Qu G."/>
            <person name="Chen S."/>
        </authorList>
    </citation>
    <scope>NUCLEOTIDE SEQUENCE</scope>
    <source>
        <strain evidence="3">SC-2020</strain>
    </source>
</reference>
<evidence type="ECO:0000313" key="4">
    <source>
        <dbReference type="Proteomes" id="UP001164929"/>
    </source>
</evidence>
<proteinExistence type="predicted"/>
<organism evidence="3 4">
    <name type="scientific">Populus alba x Populus x berolinensis</name>
    <dbReference type="NCBI Taxonomy" id="444605"/>
    <lineage>
        <taxon>Eukaryota</taxon>
        <taxon>Viridiplantae</taxon>
        <taxon>Streptophyta</taxon>
        <taxon>Embryophyta</taxon>
        <taxon>Tracheophyta</taxon>
        <taxon>Spermatophyta</taxon>
        <taxon>Magnoliopsida</taxon>
        <taxon>eudicotyledons</taxon>
        <taxon>Gunneridae</taxon>
        <taxon>Pentapetalae</taxon>
        <taxon>rosids</taxon>
        <taxon>fabids</taxon>
        <taxon>Malpighiales</taxon>
        <taxon>Salicaceae</taxon>
        <taxon>Saliceae</taxon>
        <taxon>Populus</taxon>
    </lineage>
</organism>
<accession>A0AAD6LVW7</accession>
<evidence type="ECO:0000259" key="2">
    <source>
        <dbReference type="Pfam" id="PF14383"/>
    </source>
</evidence>